<dbReference type="PRINTS" id="PR00040">
    <property type="entry name" value="HTHMERR"/>
</dbReference>
<evidence type="ECO:0000256" key="1">
    <source>
        <dbReference type="ARBA" id="ARBA00022491"/>
    </source>
</evidence>
<organism evidence="7 8">
    <name type="scientific">Actinomadura verrucosospora</name>
    <dbReference type="NCBI Taxonomy" id="46165"/>
    <lineage>
        <taxon>Bacteria</taxon>
        <taxon>Bacillati</taxon>
        <taxon>Actinomycetota</taxon>
        <taxon>Actinomycetes</taxon>
        <taxon>Streptosporangiales</taxon>
        <taxon>Thermomonosporaceae</taxon>
        <taxon>Actinomadura</taxon>
    </lineage>
</organism>
<evidence type="ECO:0000256" key="3">
    <source>
        <dbReference type="ARBA" id="ARBA00023125"/>
    </source>
</evidence>
<protein>
    <submittedName>
        <fullName evidence="7">MerR family transcriptional regulator</fullName>
    </submittedName>
</protein>
<dbReference type="PANTHER" id="PTHR30204:SF69">
    <property type="entry name" value="MERR-FAMILY TRANSCRIPTIONAL REGULATOR"/>
    <property type="match status" value="1"/>
</dbReference>
<keyword evidence="1" id="KW-0678">Repressor</keyword>
<evidence type="ECO:0000313" key="8">
    <source>
        <dbReference type="Proteomes" id="UP000501240"/>
    </source>
</evidence>
<dbReference type="AlphaFoldDB" id="A0A7D3VZA2"/>
<dbReference type="InterPro" id="IPR009061">
    <property type="entry name" value="DNA-bd_dom_put_sf"/>
</dbReference>
<evidence type="ECO:0000256" key="4">
    <source>
        <dbReference type="ARBA" id="ARBA00023163"/>
    </source>
</evidence>
<evidence type="ECO:0000256" key="5">
    <source>
        <dbReference type="SAM" id="Coils"/>
    </source>
</evidence>
<dbReference type="SUPFAM" id="SSF46955">
    <property type="entry name" value="Putative DNA-binding domain"/>
    <property type="match status" value="1"/>
</dbReference>
<sequence length="151" mass="16342">MKSSADLSIGEVAGRFGLATHVLRHWEAVGLLSPERAAGGRRRYGRGDLYRVAAILRAKRAGFGLEEIRGMLATPDAAGRREILRRRRDELVRRIEEAKAALDLIECAMGCGHEDLAECAHFQAAVREEPRAVARGSSVVVTGVPRGTPSG</sequence>
<dbReference type="InterPro" id="IPR000551">
    <property type="entry name" value="MerR-type_HTH_dom"/>
</dbReference>
<name>A0A7D3VZA2_ACTVE</name>
<gene>
    <name evidence="7" type="ORF">ACTIVE_6343</name>
</gene>
<dbReference type="SMART" id="SM00422">
    <property type="entry name" value="HTH_MERR"/>
    <property type="match status" value="1"/>
</dbReference>
<dbReference type="PANTHER" id="PTHR30204">
    <property type="entry name" value="REDOX-CYCLING DRUG-SENSING TRANSCRIPTIONAL ACTIVATOR SOXR"/>
    <property type="match status" value="1"/>
</dbReference>
<dbReference type="GO" id="GO:0003700">
    <property type="term" value="F:DNA-binding transcription factor activity"/>
    <property type="evidence" value="ECO:0007669"/>
    <property type="project" value="InterPro"/>
</dbReference>
<reference evidence="7 8" key="1">
    <citation type="submission" date="2020-05" db="EMBL/GenBank/DDBJ databases">
        <title>Actinomadura verrucosospora NRRL-B18236 (PFL_A860) Genome sequencing and assembly.</title>
        <authorList>
            <person name="Samborskyy M."/>
        </authorList>
    </citation>
    <scope>NUCLEOTIDE SEQUENCE [LARGE SCALE GENOMIC DNA]</scope>
    <source>
        <strain evidence="7 8">NRRL:B18236</strain>
    </source>
</reference>
<evidence type="ECO:0000256" key="2">
    <source>
        <dbReference type="ARBA" id="ARBA00023015"/>
    </source>
</evidence>
<keyword evidence="2" id="KW-0805">Transcription regulation</keyword>
<dbReference type="GO" id="GO:0003677">
    <property type="term" value="F:DNA binding"/>
    <property type="evidence" value="ECO:0007669"/>
    <property type="project" value="UniProtKB-KW"/>
</dbReference>
<proteinExistence type="predicted"/>
<keyword evidence="8" id="KW-1185">Reference proteome</keyword>
<dbReference type="InterPro" id="IPR047057">
    <property type="entry name" value="MerR_fam"/>
</dbReference>
<accession>A0A7D3VZA2</accession>
<dbReference type="RefSeq" id="WP_173098457.1">
    <property type="nucleotide sequence ID" value="NZ_CP053892.1"/>
</dbReference>
<evidence type="ECO:0000313" key="7">
    <source>
        <dbReference type="EMBL" id="QKG24694.1"/>
    </source>
</evidence>
<dbReference type="CDD" id="cd00592">
    <property type="entry name" value="HTH_MerR-like"/>
    <property type="match status" value="1"/>
</dbReference>
<keyword evidence="4" id="KW-0804">Transcription</keyword>
<feature type="coiled-coil region" evidence="5">
    <location>
        <begin position="81"/>
        <end position="108"/>
    </location>
</feature>
<dbReference type="Pfam" id="PF13411">
    <property type="entry name" value="MerR_1"/>
    <property type="match status" value="1"/>
</dbReference>
<keyword evidence="5" id="KW-0175">Coiled coil</keyword>
<evidence type="ECO:0000259" key="6">
    <source>
        <dbReference type="PROSITE" id="PS50937"/>
    </source>
</evidence>
<keyword evidence="3" id="KW-0238">DNA-binding</keyword>
<dbReference type="Proteomes" id="UP000501240">
    <property type="component" value="Chromosome"/>
</dbReference>
<dbReference type="EMBL" id="CP053892">
    <property type="protein sequence ID" value="QKG24694.1"/>
    <property type="molecule type" value="Genomic_DNA"/>
</dbReference>
<dbReference type="Gene3D" id="1.10.1660.10">
    <property type="match status" value="1"/>
</dbReference>
<dbReference type="PROSITE" id="PS50937">
    <property type="entry name" value="HTH_MERR_2"/>
    <property type="match status" value="1"/>
</dbReference>
<feature type="domain" description="HTH merR-type" evidence="6">
    <location>
        <begin position="6"/>
        <end position="74"/>
    </location>
</feature>